<evidence type="ECO:0000256" key="9">
    <source>
        <dbReference type="ARBA" id="ARBA00023136"/>
    </source>
</evidence>
<feature type="transmembrane region" description="Helical" evidence="13">
    <location>
        <begin position="33"/>
        <end position="52"/>
    </location>
</feature>
<evidence type="ECO:0000256" key="6">
    <source>
        <dbReference type="ARBA" id="ARBA00022692"/>
    </source>
</evidence>
<sequence>MEFKEFKIKVAARMTKLSNWWHSAKVVQTKEKVSFFFGVMSVLYSALFFGLAPQCMAHIAYTLQALYLLPLRTYIYKKCALALPLQPLLLRHHPQFHIPLDIPCLACFIRCVLYRRENIESGQRTTSFSFFLNDQPSIIGRSLSAILPQSCIAAFMRGQLVYMVLTELPVVYLLYDSAFWSGVFC</sequence>
<evidence type="ECO:0000256" key="3">
    <source>
        <dbReference type="ARBA" id="ARBA00019082"/>
    </source>
</evidence>
<dbReference type="GO" id="GO:0016020">
    <property type="term" value="C:membrane"/>
    <property type="evidence" value="ECO:0007669"/>
    <property type="project" value="UniProtKB-SubCell"/>
</dbReference>
<keyword evidence="10" id="KW-0594">Phospholipid biosynthesis</keyword>
<comment type="similarity">
    <text evidence="2">Belongs to the GPC1 family.</text>
</comment>
<evidence type="ECO:0000256" key="12">
    <source>
        <dbReference type="ARBA" id="ARBA00023315"/>
    </source>
</evidence>
<evidence type="ECO:0000256" key="1">
    <source>
        <dbReference type="ARBA" id="ARBA00004141"/>
    </source>
</evidence>
<keyword evidence="6 13" id="KW-0812">Transmembrane</keyword>
<evidence type="ECO:0000313" key="14">
    <source>
        <dbReference type="EMBL" id="KAF5311400.1"/>
    </source>
</evidence>
<evidence type="ECO:0000313" key="15">
    <source>
        <dbReference type="EMBL" id="KAF5313540.1"/>
    </source>
</evidence>
<comment type="caution">
    <text evidence="15">The sequence shown here is derived from an EMBL/GenBank/DDBJ whole genome shotgun (WGS) entry which is preliminary data.</text>
</comment>
<dbReference type="PANTHER" id="PTHR31201">
    <property type="entry name" value="OS01G0585100 PROTEIN"/>
    <property type="match status" value="1"/>
</dbReference>
<dbReference type="Pfam" id="PF10998">
    <property type="entry name" value="DUF2838"/>
    <property type="match status" value="1"/>
</dbReference>
<dbReference type="GO" id="GO:0006656">
    <property type="term" value="P:phosphatidylcholine biosynthetic process"/>
    <property type="evidence" value="ECO:0007669"/>
    <property type="project" value="TreeGrafter"/>
</dbReference>
<evidence type="ECO:0000256" key="11">
    <source>
        <dbReference type="ARBA" id="ARBA00023264"/>
    </source>
</evidence>
<evidence type="ECO:0000256" key="13">
    <source>
        <dbReference type="SAM" id="Phobius"/>
    </source>
</evidence>
<dbReference type="GO" id="GO:0016746">
    <property type="term" value="F:acyltransferase activity"/>
    <property type="evidence" value="ECO:0007669"/>
    <property type="project" value="UniProtKB-KW"/>
</dbReference>
<keyword evidence="11" id="KW-1208">Phospholipid metabolism</keyword>
<keyword evidence="7 13" id="KW-1133">Transmembrane helix</keyword>
<organism evidence="15 16">
    <name type="scientific">Tetrapyrgos nigripes</name>
    <dbReference type="NCBI Taxonomy" id="182062"/>
    <lineage>
        <taxon>Eukaryota</taxon>
        <taxon>Fungi</taxon>
        <taxon>Dikarya</taxon>
        <taxon>Basidiomycota</taxon>
        <taxon>Agaricomycotina</taxon>
        <taxon>Agaricomycetes</taxon>
        <taxon>Agaricomycetidae</taxon>
        <taxon>Agaricales</taxon>
        <taxon>Marasmiineae</taxon>
        <taxon>Marasmiaceae</taxon>
        <taxon>Tetrapyrgos</taxon>
    </lineage>
</organism>
<evidence type="ECO:0000256" key="5">
    <source>
        <dbReference type="ARBA" id="ARBA00022679"/>
    </source>
</evidence>
<keyword evidence="5" id="KW-0808">Transferase</keyword>
<dbReference type="Proteomes" id="UP000559256">
    <property type="component" value="Unassembled WGS sequence"/>
</dbReference>
<dbReference type="AlphaFoldDB" id="A0A8H5EUZ6"/>
<keyword evidence="9 13" id="KW-0472">Membrane</keyword>
<accession>A0A8H5EUZ6</accession>
<keyword evidence="8" id="KW-0443">Lipid metabolism</keyword>
<evidence type="ECO:0000256" key="4">
    <source>
        <dbReference type="ARBA" id="ARBA00022516"/>
    </source>
</evidence>
<dbReference type="EMBL" id="JAACJM010000550">
    <property type="protein sequence ID" value="KAF5311400.1"/>
    <property type="molecule type" value="Genomic_DNA"/>
</dbReference>
<protein>
    <recommendedName>
        <fullName evidence="3">Glycerophosphocholine acyltransferase 1</fullName>
    </recommendedName>
</protein>
<name>A0A8H5EUZ6_9AGAR</name>
<evidence type="ECO:0000313" key="16">
    <source>
        <dbReference type="Proteomes" id="UP000559256"/>
    </source>
</evidence>
<evidence type="ECO:0000256" key="7">
    <source>
        <dbReference type="ARBA" id="ARBA00022989"/>
    </source>
</evidence>
<dbReference type="InterPro" id="IPR021261">
    <property type="entry name" value="GPCAT"/>
</dbReference>
<keyword evidence="12" id="KW-0012">Acyltransferase</keyword>
<keyword evidence="16" id="KW-1185">Reference proteome</keyword>
<comment type="subcellular location">
    <subcellularLocation>
        <location evidence="1">Membrane</location>
        <topology evidence="1">Multi-pass membrane protein</topology>
    </subcellularLocation>
</comment>
<evidence type="ECO:0000256" key="10">
    <source>
        <dbReference type="ARBA" id="ARBA00023209"/>
    </source>
</evidence>
<reference evidence="15 16" key="1">
    <citation type="journal article" date="2020" name="ISME J.">
        <title>Uncovering the hidden diversity of litter-decomposition mechanisms in mushroom-forming fungi.</title>
        <authorList>
            <person name="Floudas D."/>
            <person name="Bentzer J."/>
            <person name="Ahren D."/>
            <person name="Johansson T."/>
            <person name="Persson P."/>
            <person name="Tunlid A."/>
        </authorList>
    </citation>
    <scope>NUCLEOTIDE SEQUENCE [LARGE SCALE GENOMIC DNA]</scope>
    <source>
        <strain evidence="15 16">CBS 291.85</strain>
    </source>
</reference>
<keyword evidence="4" id="KW-0444">Lipid biosynthesis</keyword>
<dbReference type="PANTHER" id="PTHR31201:SF1">
    <property type="entry name" value="GLYCEROPHOSPHOCHOLINE ACYLTRANSFERASE 1"/>
    <property type="match status" value="1"/>
</dbReference>
<proteinExistence type="inferred from homology"/>
<evidence type="ECO:0000256" key="2">
    <source>
        <dbReference type="ARBA" id="ARBA00006675"/>
    </source>
</evidence>
<dbReference type="OrthoDB" id="406287at2759"/>
<evidence type="ECO:0000256" key="8">
    <source>
        <dbReference type="ARBA" id="ARBA00023098"/>
    </source>
</evidence>
<gene>
    <name evidence="15" type="ORF">D9758_018814</name>
    <name evidence="14" type="ORF">D9758_018979</name>
</gene>
<dbReference type="EMBL" id="JAACJM010000526">
    <property type="protein sequence ID" value="KAF5313540.1"/>
    <property type="molecule type" value="Genomic_DNA"/>
</dbReference>